<dbReference type="Pfam" id="PF14579">
    <property type="entry name" value="HHH_6"/>
    <property type="match status" value="1"/>
</dbReference>
<evidence type="ECO:0000313" key="14">
    <source>
        <dbReference type="EMBL" id="MBL0849344.1"/>
    </source>
</evidence>
<dbReference type="Proteomes" id="UP000736856">
    <property type="component" value="Unassembled WGS sequence"/>
</dbReference>
<proteinExistence type="inferred from homology"/>
<comment type="subunit">
    <text evidence="11">DNA polymerase III contains a core (composed of alpha, epsilon and theta chains) that associates with a tau subunit. This core dimerizes to form the POLIII' complex. PolIII' associates with the gamma complex (composed of gamma, delta, delta', psi and chi chains) and with the beta chain to form the complete DNA polymerase III complex.</text>
</comment>
<dbReference type="Pfam" id="PF02811">
    <property type="entry name" value="PHP"/>
    <property type="match status" value="1"/>
</dbReference>
<dbReference type="Gene3D" id="3.20.20.140">
    <property type="entry name" value="Metal-dependent hydrolases"/>
    <property type="match status" value="1"/>
</dbReference>
<keyword evidence="7 14" id="KW-0548">Nucleotidyltransferase</keyword>
<accession>A0A937DM83</accession>
<sequence>MALINTSSQKNKISFDRQNDQSLGFVHLRVHSSYSLLEGALPLKVILQKMKDDQQPAIAITDTNNLFGALEFSHEAVLAGVQPIIGCQLDIDMQDGLDMNNPDKLSLVHVPSIVLLVTNAEGYKRLINIVSRMYLFDHGKRSVCIYLSWLQEIGTEGLIMLTGASTGPIDKALWMNSPQRAEERLLSLKNLFGNRLYVELQRQEGYDRYHESQIIQLAYMHELPLVATNNAFFLTKEDYEAHDVLMAVAHSTVVSQENRPRVTPDHYLKNRSDMMLIFRDLPESLENTVEIARRCSFLLQVQNKPILPRFIQKECDDVEKIEESELRQKAKEGLEKRLSQGSVAEGYCLQDYRQRLDFELEVIARMKFSGYFLIVADFIQWAKKHNIPVGPGRGSGAGSVTAYALMITDIDPLRFSLLFERFLNPDRMSMPDFDIDFCQDRRDEVMRYVQDKYGHEQVAQIITFGSLKARAALRDVGRALQMPYSQVDRICKMIPNDPNRQVSLREAREEDHRFQEAIDDDPSIDRLLEISEKLEGLYRHASTHAAGIVIGDRPLSTLVPMYRDAQSDMPVTQFNMKWIEKSGLVKFDFLGLKTLTVLQKSIDLLALQGKKIDLSSILFDDSETYRLLTQKGTLGIFQLESSGMRQALEGMKPDCIEDIIALVALYRPGPIDNISVYNNRKNNKNKKNKIDSIHPLIDPILLETQGVIIYQEQVMQIAKLLSGYSLSEADVLRRAMGKKIKKEMDQQRERFVSGAKKKGLSNATATDIFELLAKFADYGFNKSHAASYAVISYRTAWMKAHYPVEFLAASMTLDMDNTDRIKKFCQDAYQFDIQIMPPSIQTSGIEFEVGEKCIYYSLAAIKGVGTSTAHHIVEVRGEKSFESLEDFCSRIDPKQLNRRVLEGLVFAGALDCFGHNRVQLSQSLDNIQKYAQWIAKNRINGQANIFDSNNDVSSEKISFEEFSVENSSICFENERRVLGFYFSGHPLDVYKAVLNHMKIQGYDSSIASAEGEYVQLAATVVSKKQKNTRKGSRIGWITFSESHKEYEAVLFSKKPESRNEKNVVWKSPHTSHKFLHIDDCYDHIMENKIQESIENKLSLSKEEKRFLEKERPFLLREQESYIIFVPKEDIVSLERDSVRLLWLQSLEQKSKEILDSLQIRLQNCDSLKEIQKYFENRRTQDHDGYGIIYLILIQSQAGFEIEINLGRYPISPKIAFDLEHISGIESIIQKMHR</sequence>
<comment type="similarity">
    <text evidence="2">Belongs to the DNA polymerase type-C family. DnaE subfamily.</text>
</comment>
<evidence type="ECO:0000256" key="3">
    <source>
        <dbReference type="ARBA" id="ARBA00012417"/>
    </source>
</evidence>
<dbReference type="InterPro" id="IPR041931">
    <property type="entry name" value="DNA_pol3_alpha_thumb_dom"/>
</dbReference>
<dbReference type="GO" id="GO:0006260">
    <property type="term" value="P:DNA replication"/>
    <property type="evidence" value="ECO:0007669"/>
    <property type="project" value="UniProtKB-KW"/>
</dbReference>
<dbReference type="CDD" id="cd07433">
    <property type="entry name" value="PHP_PolIIIA_DnaE1"/>
    <property type="match status" value="1"/>
</dbReference>
<dbReference type="InterPro" id="IPR011708">
    <property type="entry name" value="DNA_pol3_alpha_NTPase_dom"/>
</dbReference>
<keyword evidence="6 14" id="KW-0808">Transferase</keyword>
<evidence type="ECO:0000256" key="10">
    <source>
        <dbReference type="ARBA" id="ARBA00025611"/>
    </source>
</evidence>
<evidence type="ECO:0000256" key="7">
    <source>
        <dbReference type="ARBA" id="ARBA00022695"/>
    </source>
</evidence>
<evidence type="ECO:0000256" key="5">
    <source>
        <dbReference type="ARBA" id="ARBA00022490"/>
    </source>
</evidence>
<dbReference type="GO" id="GO:0008408">
    <property type="term" value="F:3'-5' exonuclease activity"/>
    <property type="evidence" value="ECO:0007669"/>
    <property type="project" value="InterPro"/>
</dbReference>
<dbReference type="SUPFAM" id="SSF89550">
    <property type="entry name" value="PHP domain-like"/>
    <property type="match status" value="1"/>
</dbReference>
<evidence type="ECO:0000256" key="1">
    <source>
        <dbReference type="ARBA" id="ARBA00004496"/>
    </source>
</evidence>
<evidence type="ECO:0000256" key="2">
    <source>
        <dbReference type="ARBA" id="ARBA00009496"/>
    </source>
</evidence>
<evidence type="ECO:0000256" key="8">
    <source>
        <dbReference type="ARBA" id="ARBA00022705"/>
    </source>
</evidence>
<evidence type="ECO:0000256" key="9">
    <source>
        <dbReference type="ARBA" id="ARBA00022932"/>
    </source>
</evidence>
<dbReference type="Gene3D" id="1.10.10.1600">
    <property type="entry name" value="Bacterial DNA polymerase III alpha subunit, thumb domain"/>
    <property type="match status" value="1"/>
</dbReference>
<dbReference type="Pfam" id="PF17657">
    <property type="entry name" value="DNA_pol3_finger"/>
    <property type="match status" value="1"/>
</dbReference>
<evidence type="ECO:0000313" key="15">
    <source>
        <dbReference type="Proteomes" id="UP000736856"/>
    </source>
</evidence>
<organism evidence="14 15">
    <name type="scientific">Candidatus Liberibacter ctenarytainae</name>
    <dbReference type="NCBI Taxonomy" id="2020335"/>
    <lineage>
        <taxon>Bacteria</taxon>
        <taxon>Pseudomonadati</taxon>
        <taxon>Pseudomonadota</taxon>
        <taxon>Alphaproteobacteria</taxon>
        <taxon>Hyphomicrobiales</taxon>
        <taxon>Rhizobiaceae</taxon>
        <taxon>Liberibacter</taxon>
    </lineage>
</organism>
<comment type="function">
    <text evidence="10">DNA polymerase III is a complex, multichain enzyme responsible for most of the replicative synthesis in bacteria. This DNA polymerase also exhibits 3' to 5' exonuclease activity. The alpha chain is the DNA polymerase.</text>
</comment>
<comment type="catalytic activity">
    <reaction evidence="12">
        <text>DNA(n) + a 2'-deoxyribonucleoside 5'-triphosphate = DNA(n+1) + diphosphate</text>
        <dbReference type="Rhea" id="RHEA:22508"/>
        <dbReference type="Rhea" id="RHEA-COMP:17339"/>
        <dbReference type="Rhea" id="RHEA-COMP:17340"/>
        <dbReference type="ChEBI" id="CHEBI:33019"/>
        <dbReference type="ChEBI" id="CHEBI:61560"/>
        <dbReference type="ChEBI" id="CHEBI:173112"/>
        <dbReference type="EC" id="2.7.7.7"/>
    </reaction>
</comment>
<keyword evidence="8" id="KW-0235">DNA replication</keyword>
<dbReference type="AlphaFoldDB" id="A0A937DM83"/>
<comment type="subcellular location">
    <subcellularLocation>
        <location evidence="1">Cytoplasm</location>
    </subcellularLocation>
</comment>
<dbReference type="EMBL" id="SEOL01000011">
    <property type="protein sequence ID" value="MBL0849344.1"/>
    <property type="molecule type" value="Genomic_DNA"/>
</dbReference>
<dbReference type="Pfam" id="PF07733">
    <property type="entry name" value="DNA_pol3_alpha"/>
    <property type="match status" value="1"/>
</dbReference>
<dbReference type="NCBIfam" id="TIGR00594">
    <property type="entry name" value="polc"/>
    <property type="match status" value="1"/>
</dbReference>
<evidence type="ECO:0000256" key="6">
    <source>
        <dbReference type="ARBA" id="ARBA00022679"/>
    </source>
</evidence>
<dbReference type="NCBIfam" id="NF004226">
    <property type="entry name" value="PRK05673.1"/>
    <property type="match status" value="1"/>
</dbReference>
<feature type="domain" description="Polymerase/histidinol phosphatase N-terminal" evidence="13">
    <location>
        <begin position="26"/>
        <end position="93"/>
    </location>
</feature>
<dbReference type="InterPro" id="IPR003141">
    <property type="entry name" value="Pol/His_phosphatase_N"/>
</dbReference>
<comment type="caution">
    <text evidence="14">The sequence shown here is derived from an EMBL/GenBank/DDBJ whole genome shotgun (WGS) entry which is preliminary data.</text>
</comment>
<dbReference type="Gene3D" id="1.10.150.870">
    <property type="match status" value="1"/>
</dbReference>
<dbReference type="InterPro" id="IPR004805">
    <property type="entry name" value="DnaE2/DnaE/PolC"/>
</dbReference>
<gene>
    <name evidence="14" type="ORF">EU981_04655</name>
</gene>
<dbReference type="InterPro" id="IPR016195">
    <property type="entry name" value="Pol/histidinol_Pase-like"/>
</dbReference>
<dbReference type="InterPro" id="IPR029460">
    <property type="entry name" value="DNAPol_HHH"/>
</dbReference>
<dbReference type="SMART" id="SM00481">
    <property type="entry name" value="POLIIIAc"/>
    <property type="match status" value="1"/>
</dbReference>
<reference evidence="14" key="1">
    <citation type="submission" date="2019-02" db="EMBL/GenBank/DDBJ databases">
        <title>A novel Candidatus Liberibacter species associated with the New Zealand native fuchsia psyllid, Ctenarytaina fuchsiae.</title>
        <authorList>
            <person name="Thompson S.M."/>
            <person name="Jorgensen N."/>
            <person name="David C."/>
            <person name="Bulman S.R."/>
            <person name="Smith G.R."/>
        </authorList>
    </citation>
    <scope>NUCLEOTIDE SEQUENCE</scope>
    <source>
        <strain evidence="14">Oxford</strain>
    </source>
</reference>
<dbReference type="InterPro" id="IPR004013">
    <property type="entry name" value="PHP_dom"/>
</dbReference>
<evidence type="ECO:0000256" key="12">
    <source>
        <dbReference type="ARBA" id="ARBA00049244"/>
    </source>
</evidence>
<evidence type="ECO:0000256" key="4">
    <source>
        <dbReference type="ARBA" id="ARBA00019114"/>
    </source>
</evidence>
<keyword evidence="5" id="KW-0963">Cytoplasm</keyword>
<dbReference type="InterPro" id="IPR040982">
    <property type="entry name" value="DNA_pol3_finger"/>
</dbReference>
<dbReference type="SUPFAM" id="SSF160975">
    <property type="entry name" value="AF1531-like"/>
    <property type="match status" value="1"/>
</dbReference>
<name>A0A937DM83_9HYPH</name>
<dbReference type="EC" id="2.7.7.7" evidence="3"/>
<evidence type="ECO:0000259" key="13">
    <source>
        <dbReference type="SMART" id="SM00481"/>
    </source>
</evidence>
<dbReference type="GO" id="GO:0005737">
    <property type="term" value="C:cytoplasm"/>
    <property type="evidence" value="ECO:0007669"/>
    <property type="project" value="UniProtKB-SubCell"/>
</dbReference>
<evidence type="ECO:0000256" key="11">
    <source>
        <dbReference type="ARBA" id="ARBA00026073"/>
    </source>
</evidence>
<dbReference type="PANTHER" id="PTHR32294">
    <property type="entry name" value="DNA POLYMERASE III SUBUNIT ALPHA"/>
    <property type="match status" value="1"/>
</dbReference>
<dbReference type="GO" id="GO:0003887">
    <property type="term" value="F:DNA-directed DNA polymerase activity"/>
    <property type="evidence" value="ECO:0007669"/>
    <property type="project" value="UniProtKB-KW"/>
</dbReference>
<dbReference type="PANTHER" id="PTHR32294:SF0">
    <property type="entry name" value="DNA POLYMERASE III SUBUNIT ALPHA"/>
    <property type="match status" value="1"/>
</dbReference>
<dbReference type="InterPro" id="IPR049821">
    <property type="entry name" value="PolIIIA_DnaE1_PHP"/>
</dbReference>
<keyword evidence="9" id="KW-0239">DNA-directed DNA polymerase</keyword>
<protein>
    <recommendedName>
        <fullName evidence="4">DNA polymerase III subunit alpha</fullName>
        <ecNumber evidence="3">2.7.7.7</ecNumber>
    </recommendedName>
</protein>